<evidence type="ECO:0000256" key="1">
    <source>
        <dbReference type="ARBA" id="ARBA00005854"/>
    </source>
</evidence>
<dbReference type="SUPFAM" id="SSF52283">
    <property type="entry name" value="Formate/glycerate dehydrogenase catalytic domain-like"/>
    <property type="match status" value="1"/>
</dbReference>
<dbReference type="GO" id="GO:0005829">
    <property type="term" value="C:cytosol"/>
    <property type="evidence" value="ECO:0007669"/>
    <property type="project" value="TreeGrafter"/>
</dbReference>
<dbReference type="Gene3D" id="3.40.50.720">
    <property type="entry name" value="NAD(P)-binding Rossmann-like Domain"/>
    <property type="match status" value="2"/>
</dbReference>
<accession>A0A8C4T3E8</accession>
<evidence type="ECO:0000256" key="2">
    <source>
        <dbReference type="ARBA" id="ARBA00023002"/>
    </source>
</evidence>
<dbReference type="Proteomes" id="UP000694620">
    <property type="component" value="Chromosome 13"/>
</dbReference>
<reference evidence="6" key="3">
    <citation type="submission" date="2025-09" db="UniProtKB">
        <authorList>
            <consortium name="Ensembl"/>
        </authorList>
    </citation>
    <scope>IDENTIFICATION</scope>
</reference>
<dbReference type="GO" id="GO:0051287">
    <property type="term" value="F:NAD binding"/>
    <property type="evidence" value="ECO:0007669"/>
    <property type="project" value="InterPro"/>
</dbReference>
<dbReference type="InterPro" id="IPR006139">
    <property type="entry name" value="D-isomer_2_OHA_DH_cat_dom"/>
</dbReference>
<proteinExistence type="inferred from homology"/>
<organism evidence="6 7">
    <name type="scientific">Erpetoichthys calabaricus</name>
    <name type="common">Rope fish</name>
    <name type="synonym">Calamoichthys calabaricus</name>
    <dbReference type="NCBI Taxonomy" id="27687"/>
    <lineage>
        <taxon>Eukaryota</taxon>
        <taxon>Metazoa</taxon>
        <taxon>Chordata</taxon>
        <taxon>Craniata</taxon>
        <taxon>Vertebrata</taxon>
        <taxon>Euteleostomi</taxon>
        <taxon>Actinopterygii</taxon>
        <taxon>Polypteriformes</taxon>
        <taxon>Polypteridae</taxon>
        <taxon>Erpetoichthys</taxon>
    </lineage>
</organism>
<reference evidence="6" key="2">
    <citation type="submission" date="2025-08" db="UniProtKB">
        <authorList>
            <consortium name="Ensembl"/>
        </authorList>
    </citation>
    <scope>IDENTIFICATION</scope>
</reference>
<evidence type="ECO:0000313" key="7">
    <source>
        <dbReference type="Proteomes" id="UP000694620"/>
    </source>
</evidence>
<keyword evidence="7" id="KW-1185">Reference proteome</keyword>
<dbReference type="Pfam" id="PF00389">
    <property type="entry name" value="2-Hacid_dh"/>
    <property type="match status" value="1"/>
</dbReference>
<dbReference type="InterPro" id="IPR029752">
    <property type="entry name" value="D-isomer_DH_CS1"/>
</dbReference>
<dbReference type="GeneTree" id="ENSGT00940000162740"/>
<name>A0A8C4T3E8_ERPCA</name>
<evidence type="ECO:0000256" key="3">
    <source>
        <dbReference type="RuleBase" id="RU003719"/>
    </source>
</evidence>
<sequence length="338" mass="37536">MEKPHILATKPGEYNGIRQIFAPLLEKHFTVVPYHEFEKNPNRWADKIQALIVFFSIPKISRDLLLSLPNLKAVISGGVGVDHLDIPLITSFGVKIANTPNIVDNATADMGMALLLASARKLIEGNENDTRLTHCDLGHDVSGSTLGIIGMGRIGYKIAKRAQGFDMKILYHNRKQREAEDEKAVGATYCAKIEDLLRESDFVMLSVNLSPETHKLIGKRELSLMKPTATLVNVSRGQCQLIFNLQVRGYWMTDPKSATPLLTLLLPHSDPNNCVINNRARRALVRKVSKNPMVTLTEPQKSFSEMGKPAGKTTILAALHQSVTRQTPLWSKTHVTAF</sequence>
<reference evidence="6" key="1">
    <citation type="submission" date="2021-06" db="EMBL/GenBank/DDBJ databases">
        <authorList>
            <consortium name="Wellcome Sanger Institute Data Sharing"/>
        </authorList>
    </citation>
    <scope>NUCLEOTIDE SEQUENCE [LARGE SCALE GENOMIC DNA]</scope>
</reference>
<dbReference type="PANTHER" id="PTHR10996:SF257">
    <property type="entry name" value="GLYOXYLATE REDUCTASE 1"/>
    <property type="match status" value="1"/>
</dbReference>
<dbReference type="GO" id="GO:0016618">
    <property type="term" value="F:hydroxypyruvate reductase [NAD(P)H] activity"/>
    <property type="evidence" value="ECO:0007669"/>
    <property type="project" value="TreeGrafter"/>
</dbReference>
<dbReference type="InterPro" id="IPR050223">
    <property type="entry name" value="D-isomer_2-hydroxyacid_DH"/>
</dbReference>
<dbReference type="PROSITE" id="PS00065">
    <property type="entry name" value="D_2_HYDROXYACID_DH_1"/>
    <property type="match status" value="1"/>
</dbReference>
<keyword evidence="2 3" id="KW-0560">Oxidoreductase</keyword>
<dbReference type="SUPFAM" id="SSF51735">
    <property type="entry name" value="NAD(P)-binding Rossmann-fold domains"/>
    <property type="match status" value="1"/>
</dbReference>
<evidence type="ECO:0000259" key="4">
    <source>
        <dbReference type="Pfam" id="PF00389"/>
    </source>
</evidence>
<protein>
    <submittedName>
        <fullName evidence="6">Zgc:136493</fullName>
    </submittedName>
</protein>
<dbReference type="GO" id="GO:0030267">
    <property type="term" value="F:glyoxylate reductase (NADPH) activity"/>
    <property type="evidence" value="ECO:0007669"/>
    <property type="project" value="TreeGrafter"/>
</dbReference>
<dbReference type="InterPro" id="IPR036291">
    <property type="entry name" value="NAD(P)-bd_dom_sf"/>
</dbReference>
<evidence type="ECO:0000259" key="5">
    <source>
        <dbReference type="Pfam" id="PF02826"/>
    </source>
</evidence>
<dbReference type="Ensembl" id="ENSECRT00000026198.1">
    <property type="protein sequence ID" value="ENSECRP00000025656.1"/>
    <property type="gene ID" value="ENSECRG00000017292.1"/>
</dbReference>
<feature type="domain" description="D-isomer specific 2-hydroxyacid dehydrogenase NAD-binding" evidence="5">
    <location>
        <begin position="112"/>
        <end position="238"/>
    </location>
</feature>
<evidence type="ECO:0000313" key="6">
    <source>
        <dbReference type="Ensembl" id="ENSECRP00000025656.1"/>
    </source>
</evidence>
<comment type="similarity">
    <text evidence="1 3">Belongs to the D-isomer specific 2-hydroxyacid dehydrogenase family.</text>
</comment>
<dbReference type="AlphaFoldDB" id="A0A8C4T3E8"/>
<dbReference type="Pfam" id="PF02826">
    <property type="entry name" value="2-Hacid_dh_C"/>
    <property type="match status" value="1"/>
</dbReference>
<feature type="domain" description="D-isomer specific 2-hydroxyacid dehydrogenase catalytic" evidence="4">
    <location>
        <begin position="19"/>
        <end position="275"/>
    </location>
</feature>
<dbReference type="InterPro" id="IPR006140">
    <property type="entry name" value="D-isomer_DH_NAD-bd"/>
</dbReference>
<dbReference type="PANTHER" id="PTHR10996">
    <property type="entry name" value="2-HYDROXYACID DEHYDROGENASE-RELATED"/>
    <property type="match status" value="1"/>
</dbReference>